<dbReference type="InterPro" id="IPR019533">
    <property type="entry name" value="Peptidase_S26"/>
</dbReference>
<evidence type="ECO:0000259" key="5">
    <source>
        <dbReference type="Pfam" id="PF10502"/>
    </source>
</evidence>
<dbReference type="InterPro" id="IPR036286">
    <property type="entry name" value="LexA/Signal_pep-like_sf"/>
</dbReference>
<gene>
    <name evidence="6" type="ORF">JO379_000513</name>
</gene>
<organism evidence="6 7">
    <name type="scientific">Streptomyces syringium</name>
    <dbReference type="NCBI Taxonomy" id="76729"/>
    <lineage>
        <taxon>Bacteria</taxon>
        <taxon>Bacillati</taxon>
        <taxon>Actinomycetota</taxon>
        <taxon>Actinomycetes</taxon>
        <taxon>Kitasatosporales</taxon>
        <taxon>Streptomycetaceae</taxon>
        <taxon>Streptomyces</taxon>
    </lineage>
</organism>
<reference evidence="6 7" key="1">
    <citation type="submission" date="2021-03" db="EMBL/GenBank/DDBJ databases">
        <title>Sequencing the genomes of 1000 actinobacteria strains.</title>
        <authorList>
            <person name="Klenk H.-P."/>
        </authorList>
    </citation>
    <scope>NUCLEOTIDE SEQUENCE [LARGE SCALE GENOMIC DNA]</scope>
    <source>
        <strain evidence="6 7">DSM 41480</strain>
    </source>
</reference>
<keyword evidence="4" id="KW-0472">Membrane</keyword>
<dbReference type="InterPro" id="IPR000223">
    <property type="entry name" value="Pept_S26A_signal_pept_1"/>
</dbReference>
<evidence type="ECO:0000256" key="1">
    <source>
        <dbReference type="ARBA" id="ARBA00004401"/>
    </source>
</evidence>
<dbReference type="PANTHER" id="PTHR43390">
    <property type="entry name" value="SIGNAL PEPTIDASE I"/>
    <property type="match status" value="1"/>
</dbReference>
<evidence type="ECO:0000256" key="4">
    <source>
        <dbReference type="SAM" id="Phobius"/>
    </source>
</evidence>
<keyword evidence="4" id="KW-0812">Transmembrane</keyword>
<feature type="transmembrane region" description="Helical" evidence="4">
    <location>
        <begin position="39"/>
        <end position="58"/>
    </location>
</feature>
<dbReference type="EC" id="3.4.21.89" evidence="6"/>
<dbReference type="PRINTS" id="PR00727">
    <property type="entry name" value="LEADERPTASE"/>
</dbReference>
<evidence type="ECO:0000313" key="7">
    <source>
        <dbReference type="Proteomes" id="UP001519291"/>
    </source>
</evidence>
<evidence type="ECO:0000256" key="3">
    <source>
        <dbReference type="SAM" id="MobiDB-lite"/>
    </source>
</evidence>
<dbReference type="SUPFAM" id="SSF51306">
    <property type="entry name" value="LexA/Signal peptidase"/>
    <property type="match status" value="1"/>
</dbReference>
<dbReference type="PANTHER" id="PTHR43390:SF1">
    <property type="entry name" value="CHLOROPLAST PROCESSING PEPTIDASE"/>
    <property type="match status" value="1"/>
</dbReference>
<dbReference type="GO" id="GO:0009003">
    <property type="term" value="F:signal peptidase activity"/>
    <property type="evidence" value="ECO:0007669"/>
    <property type="project" value="UniProtKB-EC"/>
</dbReference>
<dbReference type="GeneID" id="91567394"/>
<dbReference type="Proteomes" id="UP001519291">
    <property type="component" value="Unassembled WGS sequence"/>
</dbReference>
<comment type="subcellular location">
    <subcellularLocation>
        <location evidence="1">Cell membrane</location>
        <topology evidence="1">Single-pass type II membrane protein</topology>
    </subcellularLocation>
</comment>
<keyword evidence="6" id="KW-0378">Hydrolase</keyword>
<protein>
    <submittedName>
        <fullName evidence="6">Signal peptidase I</fullName>
        <ecNumber evidence="6">3.4.21.89</ecNumber>
    </submittedName>
</protein>
<comment type="caution">
    <text evidence="6">The sequence shown here is derived from an EMBL/GenBank/DDBJ whole genome shotgun (WGS) entry which is preliminary data.</text>
</comment>
<sequence>MTGGPGPDPGEERTPAASLAPPHPAPPARHTTPGRRPPFVRVATPLLALLTVGTALLLRAGTGPWAVLCGAATVTTGLGLLLAAVAARGFVTVTVRGASMAPAYRDGDRVLVRRGSRPPVVGQVVVAERPAKDGTWAAPPLRPTATAAEVHGRRWLIKRVAAVAGDPVPSAALPGTRVPEGGLVLLGDNRAVSFDSRDVGYFPTCRVLGTVRGRRSA</sequence>
<comment type="similarity">
    <text evidence="2">Belongs to the peptidase S26 family.</text>
</comment>
<evidence type="ECO:0000313" key="6">
    <source>
        <dbReference type="EMBL" id="MBP2401044.1"/>
    </source>
</evidence>
<dbReference type="RefSeq" id="WP_209513570.1">
    <property type="nucleotide sequence ID" value="NZ_JAGIOH010000001.1"/>
</dbReference>
<feature type="transmembrane region" description="Helical" evidence="4">
    <location>
        <begin position="64"/>
        <end position="87"/>
    </location>
</feature>
<dbReference type="EMBL" id="JAGIOH010000001">
    <property type="protein sequence ID" value="MBP2401044.1"/>
    <property type="molecule type" value="Genomic_DNA"/>
</dbReference>
<proteinExistence type="inferred from homology"/>
<dbReference type="Pfam" id="PF10502">
    <property type="entry name" value="Peptidase_S26"/>
    <property type="match status" value="2"/>
</dbReference>
<feature type="domain" description="Peptidase S26" evidence="5">
    <location>
        <begin position="176"/>
        <end position="212"/>
    </location>
</feature>
<feature type="domain" description="Peptidase S26" evidence="5">
    <location>
        <begin position="79"/>
        <end position="168"/>
    </location>
</feature>
<dbReference type="CDD" id="cd06462">
    <property type="entry name" value="Peptidase_S24_S26"/>
    <property type="match status" value="1"/>
</dbReference>
<accession>A0ABS4XX12</accession>
<feature type="region of interest" description="Disordered" evidence="3">
    <location>
        <begin position="1"/>
        <end position="37"/>
    </location>
</feature>
<name>A0ABS4XX12_9ACTN</name>
<evidence type="ECO:0000256" key="2">
    <source>
        <dbReference type="ARBA" id="ARBA00009370"/>
    </source>
</evidence>
<dbReference type="Gene3D" id="2.10.109.10">
    <property type="entry name" value="Umud Fragment, subunit A"/>
    <property type="match status" value="1"/>
</dbReference>
<keyword evidence="4" id="KW-1133">Transmembrane helix</keyword>
<keyword evidence="7" id="KW-1185">Reference proteome</keyword>